<keyword evidence="3" id="KW-1185">Reference proteome</keyword>
<dbReference type="SUPFAM" id="SSF52540">
    <property type="entry name" value="P-loop containing nucleoside triphosphate hydrolases"/>
    <property type="match status" value="1"/>
</dbReference>
<proteinExistence type="predicted"/>
<gene>
    <name evidence="2" type="ORF">JYB87_14120</name>
</gene>
<dbReference type="PANTHER" id="PTHR13748:SF46">
    <property type="entry name" value="ZINC CHAPERONE YEIR"/>
    <property type="match status" value="1"/>
</dbReference>
<dbReference type="InterPro" id="IPR027417">
    <property type="entry name" value="P-loop_NTPase"/>
</dbReference>
<dbReference type="InterPro" id="IPR003495">
    <property type="entry name" value="CobW/HypB/UreG_nucleotide-bd"/>
</dbReference>
<protein>
    <submittedName>
        <fullName evidence="2">GTP-binding protein</fullName>
    </submittedName>
</protein>
<dbReference type="Gene3D" id="3.40.50.300">
    <property type="entry name" value="P-loop containing nucleotide triphosphate hydrolases"/>
    <property type="match status" value="1"/>
</dbReference>
<dbReference type="Pfam" id="PF02492">
    <property type="entry name" value="cobW"/>
    <property type="match status" value="1"/>
</dbReference>
<dbReference type="CDD" id="cd03112">
    <property type="entry name" value="CobW-like"/>
    <property type="match status" value="1"/>
</dbReference>
<dbReference type="PANTHER" id="PTHR13748">
    <property type="entry name" value="COBW-RELATED"/>
    <property type="match status" value="1"/>
</dbReference>
<dbReference type="Proteomes" id="UP000662770">
    <property type="component" value="Chromosome"/>
</dbReference>
<dbReference type="InterPro" id="IPR051316">
    <property type="entry name" value="Zinc-reg_GTPase_activator"/>
</dbReference>
<feature type="domain" description="CobW/HypB/UreG nucleotide-binding" evidence="1">
    <location>
        <begin position="7"/>
        <end position="169"/>
    </location>
</feature>
<organism evidence="2 3">
    <name type="scientific">Shewanella avicenniae</name>
    <dbReference type="NCBI Taxonomy" id="2814294"/>
    <lineage>
        <taxon>Bacteria</taxon>
        <taxon>Pseudomonadati</taxon>
        <taxon>Pseudomonadota</taxon>
        <taxon>Gammaproteobacteria</taxon>
        <taxon>Alteromonadales</taxon>
        <taxon>Shewanellaceae</taxon>
        <taxon>Shewanella</taxon>
    </lineage>
</organism>
<reference evidence="2 3" key="1">
    <citation type="submission" date="2021-03" db="EMBL/GenBank/DDBJ databases">
        <title>Novel species identification of genus Shewanella.</title>
        <authorList>
            <person name="Liu G."/>
            <person name="Zhang Q."/>
        </authorList>
    </citation>
    <scope>NUCLEOTIDE SEQUENCE [LARGE SCALE GENOMIC DNA]</scope>
    <source>
        <strain evidence="2 3">FJAT-51800</strain>
    </source>
</reference>
<dbReference type="RefSeq" id="WP_207354109.1">
    <property type="nucleotide sequence ID" value="NZ_CP071503.1"/>
</dbReference>
<name>A0ABX7QNP4_9GAMM</name>
<dbReference type="EMBL" id="CP071503">
    <property type="protein sequence ID" value="QSX32869.1"/>
    <property type="molecule type" value="Genomic_DNA"/>
</dbReference>
<evidence type="ECO:0000313" key="3">
    <source>
        <dbReference type="Proteomes" id="UP000662770"/>
    </source>
</evidence>
<evidence type="ECO:0000259" key="1">
    <source>
        <dbReference type="Pfam" id="PF02492"/>
    </source>
</evidence>
<sequence length="353" mass="38664">MILANIPTNVITGFLGAGKTTFIQALLKAKPAHETWAVLVNEFGEIGIDAALMQGSDSVVIREVPGGCLCCAAGVPLQVAVTQLLAKAKPDRLIIEPTGLGHPQQIIKLLSSSQFQQLISLQRSCCVVDPRNLLDTRYTEHDTFLNQLRSSDLWLLSKADTWSENLDLNAALAMLPAELAPSALFRWSQQQPLDSDLLAALQQPRALLASQQAKTAVPAQRALANDAGFGLGKAFNASDADETSDDFDASGIIFKQQHAEGHYSYGWRFSPAWIFEFAPLMAWVKAQDCERLKAVMLTDEGVIGINQLQQQLNLSELDDAMESRIELISRQPLDAAQLQQSLMACRWLESYSS</sequence>
<accession>A0ABX7QNP4</accession>
<evidence type="ECO:0000313" key="2">
    <source>
        <dbReference type="EMBL" id="QSX32869.1"/>
    </source>
</evidence>